<organism evidence="4 5">
    <name type="scientific">Coniochaeta pulveracea</name>
    <dbReference type="NCBI Taxonomy" id="177199"/>
    <lineage>
        <taxon>Eukaryota</taxon>
        <taxon>Fungi</taxon>
        <taxon>Dikarya</taxon>
        <taxon>Ascomycota</taxon>
        <taxon>Pezizomycotina</taxon>
        <taxon>Sordariomycetes</taxon>
        <taxon>Sordariomycetidae</taxon>
        <taxon>Coniochaetales</taxon>
        <taxon>Coniochaetaceae</taxon>
        <taxon>Coniochaeta</taxon>
    </lineage>
</organism>
<dbReference type="Pfam" id="PF00596">
    <property type="entry name" value="Aldolase_II"/>
    <property type="match status" value="1"/>
</dbReference>
<keyword evidence="2" id="KW-0456">Lyase</keyword>
<keyword evidence="5" id="KW-1185">Reference proteome</keyword>
<evidence type="ECO:0000313" key="5">
    <source>
        <dbReference type="Proteomes" id="UP000275385"/>
    </source>
</evidence>
<evidence type="ECO:0000256" key="1">
    <source>
        <dbReference type="ARBA" id="ARBA00022723"/>
    </source>
</evidence>
<accession>A0A420YIE7</accession>
<evidence type="ECO:0000256" key="2">
    <source>
        <dbReference type="ARBA" id="ARBA00023239"/>
    </source>
</evidence>
<dbReference type="Proteomes" id="UP000275385">
    <property type="component" value="Unassembled WGS sequence"/>
</dbReference>
<protein>
    <recommendedName>
        <fullName evidence="3">Class II aldolase/adducin N-terminal domain-containing protein</fullName>
    </recommendedName>
</protein>
<dbReference type="SMART" id="SM01007">
    <property type="entry name" value="Aldolase_II"/>
    <property type="match status" value="1"/>
</dbReference>
<dbReference type="GO" id="GO:0016832">
    <property type="term" value="F:aldehyde-lyase activity"/>
    <property type="evidence" value="ECO:0007669"/>
    <property type="project" value="TreeGrafter"/>
</dbReference>
<name>A0A420YIE7_9PEZI</name>
<sequence length="255" mass="28402">MPDNSTLSLRTLFSTFITGSHILHQQNVLDAYGHLSFRHPTEHSHFFMSRYIAPGTISSPSEIIEYHVSNAEPVDPNETKGYSERHIHSEIYKRFDSVHAVVHSHADAVVPYTVSGVPLRPVFHMAGFLRAVGAPVYDISDYRRDGDKFDMLVRNEHLGKGLAEHFDGGVGVVLMRGHGFTAVGGSMEEVVLRSVYTMKNAGIQTAALTQRAAWLGYLSEEETIGSTEMTQSTVTRPWGLWVREVEADNLYVNNA</sequence>
<dbReference type="GO" id="GO:0005829">
    <property type="term" value="C:cytosol"/>
    <property type="evidence" value="ECO:0007669"/>
    <property type="project" value="TreeGrafter"/>
</dbReference>
<dbReference type="Gene3D" id="3.40.225.10">
    <property type="entry name" value="Class II aldolase/adducin N-terminal domain"/>
    <property type="match status" value="1"/>
</dbReference>
<dbReference type="InterPro" id="IPR036409">
    <property type="entry name" value="Aldolase_II/adducin_N_sf"/>
</dbReference>
<dbReference type="STRING" id="177199.A0A420YIE7"/>
<dbReference type="OrthoDB" id="2932980at2759"/>
<dbReference type="PANTHER" id="PTHR22789:SF0">
    <property type="entry name" value="3-OXO-TETRONATE 4-PHOSPHATE DECARBOXYLASE-RELATED"/>
    <property type="match status" value="1"/>
</dbReference>
<dbReference type="AlphaFoldDB" id="A0A420YIE7"/>
<dbReference type="SUPFAM" id="SSF53639">
    <property type="entry name" value="AraD/HMP-PK domain-like"/>
    <property type="match status" value="1"/>
</dbReference>
<comment type="caution">
    <text evidence="4">The sequence shown here is derived from an EMBL/GenBank/DDBJ whole genome shotgun (WGS) entry which is preliminary data.</text>
</comment>
<dbReference type="PANTHER" id="PTHR22789">
    <property type="entry name" value="FUCULOSE PHOSPHATE ALDOLASE"/>
    <property type="match status" value="1"/>
</dbReference>
<dbReference type="InterPro" id="IPR001303">
    <property type="entry name" value="Aldolase_II/adducin_N"/>
</dbReference>
<evidence type="ECO:0000259" key="3">
    <source>
        <dbReference type="SMART" id="SM01007"/>
    </source>
</evidence>
<dbReference type="EMBL" id="QVQW01000008">
    <property type="protein sequence ID" value="RKU47546.1"/>
    <property type="molecule type" value="Genomic_DNA"/>
</dbReference>
<proteinExistence type="predicted"/>
<dbReference type="InterPro" id="IPR050197">
    <property type="entry name" value="Aldolase_class_II_sugar_metab"/>
</dbReference>
<feature type="domain" description="Class II aldolase/adducin N-terminal" evidence="3">
    <location>
        <begin position="14"/>
        <end position="205"/>
    </location>
</feature>
<gene>
    <name evidence="4" type="ORF">DL546_006302</name>
</gene>
<reference evidence="4 5" key="1">
    <citation type="submission" date="2018-08" db="EMBL/GenBank/DDBJ databases">
        <title>Draft genome of the lignicolous fungus Coniochaeta pulveracea.</title>
        <authorList>
            <person name="Borstlap C.J."/>
            <person name="De Witt R.N."/>
            <person name="Botha A."/>
            <person name="Volschenk H."/>
        </authorList>
    </citation>
    <scope>NUCLEOTIDE SEQUENCE [LARGE SCALE GENOMIC DNA]</scope>
    <source>
        <strain evidence="4 5">CAB683</strain>
    </source>
</reference>
<keyword evidence="1" id="KW-0479">Metal-binding</keyword>
<evidence type="ECO:0000313" key="4">
    <source>
        <dbReference type="EMBL" id="RKU47546.1"/>
    </source>
</evidence>
<dbReference type="GO" id="GO:0019323">
    <property type="term" value="P:pentose catabolic process"/>
    <property type="evidence" value="ECO:0007669"/>
    <property type="project" value="TreeGrafter"/>
</dbReference>
<dbReference type="GO" id="GO:0046872">
    <property type="term" value="F:metal ion binding"/>
    <property type="evidence" value="ECO:0007669"/>
    <property type="project" value="UniProtKB-KW"/>
</dbReference>